<accession>A0A3B0SM10</accession>
<gene>
    <name evidence="1" type="ORF">MNBD_ALPHA05-480</name>
</gene>
<sequence length="364" mass="40966">MMVKLFKSIAVLSACLAALLSPLHAKGAKPLFRDDSILKIRIEAPFSKIKASSARSTDPYPAILYLDGEAPERHVIELSARGNSRRDKNTCTFAPLRVAFSEKPVDSSLFDGQKRLKLVTHCKSSKSFQQYYLLEYTAYKLFNVITPISLKVRLAEIDYINSKNGKTIITRYGFFIEDADDTAKRNKLKELDVADARLSQLDTQAAARYALFQYMIGNLDWAMHDAVAGKDCCHNTKLLGPTKDASSGIIPLPYDFDYSGLVDTPYAVPPLRIPIRSVTTRRYRGYCVHNDAVRETANRFNQNRDALYQAIAQTPALNENKRATAMQYLDRFFDVITDPVKMEKRLFSNCRGKPAQDLAPADGR</sequence>
<name>A0A3B0SM10_9ZZZZ</name>
<dbReference type="EMBL" id="UOEH01000522">
    <property type="protein sequence ID" value="VAW06468.1"/>
    <property type="molecule type" value="Genomic_DNA"/>
</dbReference>
<organism evidence="1">
    <name type="scientific">hydrothermal vent metagenome</name>
    <dbReference type="NCBI Taxonomy" id="652676"/>
    <lineage>
        <taxon>unclassified sequences</taxon>
        <taxon>metagenomes</taxon>
        <taxon>ecological metagenomes</taxon>
    </lineage>
</organism>
<proteinExistence type="predicted"/>
<reference evidence="1" key="1">
    <citation type="submission" date="2018-06" db="EMBL/GenBank/DDBJ databases">
        <authorList>
            <person name="Zhirakovskaya E."/>
        </authorList>
    </citation>
    <scope>NUCLEOTIDE SEQUENCE</scope>
</reference>
<dbReference type="AlphaFoldDB" id="A0A3B0SM10"/>
<evidence type="ECO:0000313" key="1">
    <source>
        <dbReference type="EMBL" id="VAW06468.1"/>
    </source>
</evidence>
<protein>
    <submittedName>
        <fullName evidence="1">Uncharacterized protein</fullName>
    </submittedName>
</protein>